<gene>
    <name evidence="2" type="ORF">QLQ84_11360</name>
</gene>
<name>A0ABT6VN41_9GAMM</name>
<evidence type="ECO:0000313" key="3">
    <source>
        <dbReference type="Proteomes" id="UP001244242"/>
    </source>
</evidence>
<evidence type="ECO:0000259" key="1">
    <source>
        <dbReference type="Pfam" id="PF08241"/>
    </source>
</evidence>
<keyword evidence="3" id="KW-1185">Reference proteome</keyword>
<reference evidence="2 3" key="1">
    <citation type="submission" date="2023-04" db="EMBL/GenBank/DDBJ databases">
        <title>Halomonas strains isolated from rhizosphere soil.</title>
        <authorList>
            <person name="Xu L."/>
            <person name="Sun J.-Q."/>
        </authorList>
    </citation>
    <scope>NUCLEOTIDE SEQUENCE [LARGE SCALE GENOMIC DNA]</scope>
    <source>
        <strain evidence="2 3">LN1S58</strain>
    </source>
</reference>
<protein>
    <submittedName>
        <fullName evidence="2">Methyltransferase domain-containing protein</fullName>
    </submittedName>
</protein>
<proteinExistence type="predicted"/>
<dbReference type="InterPro" id="IPR013216">
    <property type="entry name" value="Methyltransf_11"/>
</dbReference>
<sequence length="198" mass="22554">MLTYWYQLSLISEFQPRTLLEVGVGTGLVTAYLRHIGIAVTTLDINPRLKPDHIGSILVLPEPLMFEAFDMVLCSRVLHHIGFEDFELALSNLAGLTRRHCLITLPIDDFRLYLMSRVTSSDIYTRSIPLPLSLKRFLMKRKGNGAGSGIWQVNSSRATTQDKVVEAISRYFRIVNLFRIPEDQSHLALVLRNKVDKE</sequence>
<dbReference type="InterPro" id="IPR029063">
    <property type="entry name" value="SAM-dependent_MTases_sf"/>
</dbReference>
<dbReference type="CDD" id="cd02440">
    <property type="entry name" value="AdoMet_MTases"/>
    <property type="match status" value="1"/>
</dbReference>
<comment type="caution">
    <text evidence="2">The sequence shown here is derived from an EMBL/GenBank/DDBJ whole genome shotgun (WGS) entry which is preliminary data.</text>
</comment>
<dbReference type="EMBL" id="JASCQO010000035">
    <property type="protein sequence ID" value="MDI5934383.1"/>
    <property type="molecule type" value="Genomic_DNA"/>
</dbReference>
<evidence type="ECO:0000313" key="2">
    <source>
        <dbReference type="EMBL" id="MDI5934383.1"/>
    </source>
</evidence>
<dbReference type="SUPFAM" id="SSF53335">
    <property type="entry name" value="S-adenosyl-L-methionine-dependent methyltransferases"/>
    <property type="match status" value="1"/>
</dbReference>
<keyword evidence="2" id="KW-0489">Methyltransferase</keyword>
<feature type="domain" description="Methyltransferase type 11" evidence="1">
    <location>
        <begin position="20"/>
        <end position="99"/>
    </location>
</feature>
<dbReference type="RefSeq" id="WP_282721841.1">
    <property type="nucleotide sequence ID" value="NZ_JASCQO010000035.1"/>
</dbReference>
<dbReference type="Gene3D" id="3.40.50.150">
    <property type="entry name" value="Vaccinia Virus protein VP39"/>
    <property type="match status" value="1"/>
</dbReference>
<keyword evidence="2" id="KW-0808">Transferase</keyword>
<dbReference type="Pfam" id="PF08241">
    <property type="entry name" value="Methyltransf_11"/>
    <property type="match status" value="1"/>
</dbReference>
<organism evidence="2 3">
    <name type="scientific">Halomonas kalidii</name>
    <dbReference type="NCBI Taxonomy" id="3043293"/>
    <lineage>
        <taxon>Bacteria</taxon>
        <taxon>Pseudomonadati</taxon>
        <taxon>Pseudomonadota</taxon>
        <taxon>Gammaproteobacteria</taxon>
        <taxon>Oceanospirillales</taxon>
        <taxon>Halomonadaceae</taxon>
        <taxon>Halomonas</taxon>
    </lineage>
</organism>
<dbReference type="GO" id="GO:0008168">
    <property type="term" value="F:methyltransferase activity"/>
    <property type="evidence" value="ECO:0007669"/>
    <property type="project" value="UniProtKB-KW"/>
</dbReference>
<dbReference type="Proteomes" id="UP001244242">
    <property type="component" value="Unassembled WGS sequence"/>
</dbReference>
<dbReference type="GO" id="GO:0032259">
    <property type="term" value="P:methylation"/>
    <property type="evidence" value="ECO:0007669"/>
    <property type="project" value="UniProtKB-KW"/>
</dbReference>
<accession>A0ABT6VN41</accession>